<dbReference type="Gene3D" id="2.60.40.770">
    <property type="match status" value="1"/>
</dbReference>
<dbReference type="GO" id="GO:0005576">
    <property type="term" value="C:extracellular region"/>
    <property type="evidence" value="ECO:0007669"/>
    <property type="project" value="UniProtKB-SubCell"/>
</dbReference>
<dbReference type="InterPro" id="IPR003172">
    <property type="entry name" value="ML_dom"/>
</dbReference>
<dbReference type="Proteomes" id="UP000015104">
    <property type="component" value="Unassembled WGS sequence"/>
</dbReference>
<reference evidence="5" key="2">
    <citation type="submission" date="2015-06" db="UniProtKB">
        <authorList>
            <consortium name="EnsemblMetazoa"/>
        </authorList>
    </citation>
    <scope>IDENTIFICATION</scope>
</reference>
<name>T1K8Y1_TETUR</name>
<accession>T1K8Y1</accession>
<dbReference type="EnsemblMetazoa" id="tetur07g02990.1">
    <property type="protein sequence ID" value="tetur07g02990.1"/>
    <property type="gene ID" value="tetur07g02990"/>
</dbReference>
<evidence type="ECO:0000256" key="2">
    <source>
        <dbReference type="ARBA" id="ARBA00006370"/>
    </source>
</evidence>
<feature type="domain" description="MD-2-related lipid-recognition" evidence="4">
    <location>
        <begin position="25"/>
        <end position="151"/>
    </location>
</feature>
<organism evidence="5 6">
    <name type="scientific">Tetranychus urticae</name>
    <name type="common">Two-spotted spider mite</name>
    <dbReference type="NCBI Taxonomy" id="32264"/>
    <lineage>
        <taxon>Eukaryota</taxon>
        <taxon>Metazoa</taxon>
        <taxon>Ecdysozoa</taxon>
        <taxon>Arthropoda</taxon>
        <taxon>Chelicerata</taxon>
        <taxon>Arachnida</taxon>
        <taxon>Acari</taxon>
        <taxon>Acariformes</taxon>
        <taxon>Trombidiformes</taxon>
        <taxon>Prostigmata</taxon>
        <taxon>Eleutherengona</taxon>
        <taxon>Raphignathae</taxon>
        <taxon>Tetranychoidea</taxon>
        <taxon>Tetranychidae</taxon>
        <taxon>Tetranychus</taxon>
    </lineage>
</organism>
<evidence type="ECO:0000259" key="4">
    <source>
        <dbReference type="SMART" id="SM00737"/>
    </source>
</evidence>
<protein>
    <recommendedName>
        <fullName evidence="4">MD-2-related lipid-recognition domain-containing protein</fullName>
    </recommendedName>
</protein>
<reference evidence="6" key="1">
    <citation type="submission" date="2011-08" db="EMBL/GenBank/DDBJ databases">
        <authorList>
            <person name="Rombauts S."/>
        </authorList>
    </citation>
    <scope>NUCLEOTIDE SEQUENCE</scope>
    <source>
        <strain evidence="6">London</strain>
    </source>
</reference>
<dbReference type="AlphaFoldDB" id="T1K8Y1"/>
<dbReference type="SUPFAM" id="SSF81296">
    <property type="entry name" value="E set domains"/>
    <property type="match status" value="1"/>
</dbReference>
<comment type="similarity">
    <text evidence="2">Belongs to the NPC2 family.</text>
</comment>
<sequence length="167" mass="18773">MNQFLLIVALINFQYHLYDCIKLKFSSCDLQGGKTHELRIDGCKDNVDPCVLVRGKTAHIEVDFVAPFDSNYVYADVSRQSSTLPISLPLPFLDRDACNNHGLNCPLKKGQNYTYIYDFYVDPLLPSVKGVYHFTLTTFWGYSIGCISVPLEVSGGFSIFGNRLAID</sequence>
<comment type="subcellular location">
    <subcellularLocation>
        <location evidence="1">Secreted</location>
    </subcellularLocation>
</comment>
<evidence type="ECO:0000313" key="6">
    <source>
        <dbReference type="Proteomes" id="UP000015104"/>
    </source>
</evidence>
<keyword evidence="6" id="KW-1185">Reference proteome</keyword>
<evidence type="ECO:0000256" key="3">
    <source>
        <dbReference type="ARBA" id="ARBA00022525"/>
    </source>
</evidence>
<dbReference type="FunFam" id="2.60.40.770:FF:000001">
    <property type="entry name" value="NPC intracellular cholesterol transporter 2"/>
    <property type="match status" value="1"/>
</dbReference>
<dbReference type="Pfam" id="PF02221">
    <property type="entry name" value="E1_DerP2_DerF2"/>
    <property type="match status" value="1"/>
</dbReference>
<proteinExistence type="inferred from homology"/>
<dbReference type="HOGENOM" id="CLU_109192_0_0_1"/>
<dbReference type="InterPro" id="IPR014756">
    <property type="entry name" value="Ig_E-set"/>
</dbReference>
<evidence type="ECO:0000313" key="5">
    <source>
        <dbReference type="EnsemblMetazoa" id="tetur07g02990.1"/>
    </source>
</evidence>
<keyword evidence="3" id="KW-0964">Secreted</keyword>
<evidence type="ECO:0000256" key="1">
    <source>
        <dbReference type="ARBA" id="ARBA00004613"/>
    </source>
</evidence>
<dbReference type="SMART" id="SM00737">
    <property type="entry name" value="ML"/>
    <property type="match status" value="1"/>
</dbReference>
<dbReference type="eggNOG" id="KOG4063">
    <property type="taxonomic scope" value="Eukaryota"/>
</dbReference>
<dbReference type="EMBL" id="CAEY01001885">
    <property type="status" value="NOT_ANNOTATED_CDS"/>
    <property type="molecule type" value="Genomic_DNA"/>
</dbReference>